<reference evidence="2 3" key="1">
    <citation type="submission" date="2024-10" db="EMBL/GenBank/DDBJ databases">
        <title>Updated reference genomes for cyclostephanoid diatoms.</title>
        <authorList>
            <person name="Roberts W.R."/>
            <person name="Alverson A.J."/>
        </authorList>
    </citation>
    <scope>NUCLEOTIDE SEQUENCE [LARGE SCALE GENOMIC DNA]</scope>
    <source>
        <strain evidence="2 3">AJA276-08</strain>
    </source>
</reference>
<organism evidence="2 3">
    <name type="scientific">Stephanodiscus triporus</name>
    <dbReference type="NCBI Taxonomy" id="2934178"/>
    <lineage>
        <taxon>Eukaryota</taxon>
        <taxon>Sar</taxon>
        <taxon>Stramenopiles</taxon>
        <taxon>Ochrophyta</taxon>
        <taxon>Bacillariophyta</taxon>
        <taxon>Coscinodiscophyceae</taxon>
        <taxon>Thalassiosirophycidae</taxon>
        <taxon>Stephanodiscales</taxon>
        <taxon>Stephanodiscaceae</taxon>
        <taxon>Stephanodiscus</taxon>
    </lineage>
</organism>
<protein>
    <submittedName>
        <fullName evidence="2">Uncharacterized protein</fullName>
    </submittedName>
</protein>
<evidence type="ECO:0000313" key="3">
    <source>
        <dbReference type="Proteomes" id="UP001530315"/>
    </source>
</evidence>
<dbReference type="AlphaFoldDB" id="A0ABD3NTI9"/>
<keyword evidence="1" id="KW-1133">Transmembrane helix</keyword>
<dbReference type="Proteomes" id="UP001530315">
    <property type="component" value="Unassembled WGS sequence"/>
</dbReference>
<name>A0ABD3NTI9_9STRA</name>
<gene>
    <name evidence="2" type="ORF">ACHAW5_003059</name>
</gene>
<evidence type="ECO:0000256" key="1">
    <source>
        <dbReference type="SAM" id="Phobius"/>
    </source>
</evidence>
<keyword evidence="1" id="KW-0812">Transmembrane</keyword>
<proteinExistence type="predicted"/>
<sequence>MLLSNPSHRPKPRQIWWRGWAASIFIFAFLVICVKPPSDDDYASTSYTTTSSSTPAFASAEGDVLVRCVLVTPFEDDGKIAAKGTLEIAVHRGLAPLASDAFLHLNLIYLFLVVPFEPSFRSLHESSSSKSGLGVLRFRTTPDAS</sequence>
<dbReference type="EMBL" id="JALLAZ020001314">
    <property type="protein sequence ID" value="KAL3777090.1"/>
    <property type="molecule type" value="Genomic_DNA"/>
</dbReference>
<accession>A0ABD3NTI9</accession>
<evidence type="ECO:0000313" key="2">
    <source>
        <dbReference type="EMBL" id="KAL3777090.1"/>
    </source>
</evidence>
<keyword evidence="1" id="KW-0472">Membrane</keyword>
<feature type="transmembrane region" description="Helical" evidence="1">
    <location>
        <begin position="15"/>
        <end position="34"/>
    </location>
</feature>
<comment type="caution">
    <text evidence="2">The sequence shown here is derived from an EMBL/GenBank/DDBJ whole genome shotgun (WGS) entry which is preliminary data.</text>
</comment>
<keyword evidence="3" id="KW-1185">Reference proteome</keyword>